<dbReference type="InterPro" id="IPR001810">
    <property type="entry name" value="F-box_dom"/>
</dbReference>
<evidence type="ECO:0000313" key="2">
    <source>
        <dbReference type="EMBL" id="KAK9209283.1"/>
    </source>
</evidence>
<evidence type="ECO:0000259" key="1">
    <source>
        <dbReference type="PROSITE" id="PS50181"/>
    </source>
</evidence>
<dbReference type="SMART" id="SM00256">
    <property type="entry name" value="FBOX"/>
    <property type="match status" value="1"/>
</dbReference>
<dbReference type="CDD" id="cd22160">
    <property type="entry name" value="F-box_AtFBL13-like"/>
    <property type="match status" value="1"/>
</dbReference>
<dbReference type="InterPro" id="IPR053781">
    <property type="entry name" value="F-box_AtFBL13-like"/>
</dbReference>
<sequence>MRRSTGSVRRNRRARVVKKEPEDRISALPDSVLSNILNFLPLEDTVATSSLSRRWRHVWTLVRNLCFDDGGPMGAAAYDRDLVDEFNNFIESVMDGTDLVSIHTFSLRSVNAIRRDRFPLWVSRAIMRNVREMEIDIIQYAPMQLPAYVYSLMTLEVLRLHTAFRLEDPPDGVFFAQLKILQIYITHPEN</sequence>
<dbReference type="InterPro" id="IPR036047">
    <property type="entry name" value="F-box-like_dom_sf"/>
</dbReference>
<dbReference type="PANTHER" id="PTHR31293">
    <property type="entry name" value="RNI-LIKE SUPERFAMILY PROTEIN"/>
    <property type="match status" value="1"/>
</dbReference>
<accession>A0AAP0MHN6</accession>
<dbReference type="Pfam" id="PF00646">
    <property type="entry name" value="F-box"/>
    <property type="match status" value="1"/>
</dbReference>
<comment type="caution">
    <text evidence="2">The sequence shown here is derived from an EMBL/GenBank/DDBJ whole genome shotgun (WGS) entry which is preliminary data.</text>
</comment>
<dbReference type="PANTHER" id="PTHR31293:SF12">
    <property type="entry name" value="RNI-LIKE SUPERFAMILY PROTEIN"/>
    <property type="match status" value="1"/>
</dbReference>
<dbReference type="Proteomes" id="UP001428341">
    <property type="component" value="Unassembled WGS sequence"/>
</dbReference>
<dbReference type="Gene3D" id="1.20.1280.50">
    <property type="match status" value="1"/>
</dbReference>
<dbReference type="SUPFAM" id="SSF81383">
    <property type="entry name" value="F-box domain"/>
    <property type="match status" value="1"/>
</dbReference>
<keyword evidence="3" id="KW-1185">Reference proteome</keyword>
<dbReference type="EMBL" id="JBCGBO010000004">
    <property type="protein sequence ID" value="KAK9209283.1"/>
    <property type="molecule type" value="Genomic_DNA"/>
</dbReference>
<proteinExistence type="predicted"/>
<feature type="domain" description="F-box" evidence="1">
    <location>
        <begin position="22"/>
        <end position="64"/>
    </location>
</feature>
<dbReference type="AlphaFoldDB" id="A0AAP0MHN6"/>
<reference evidence="2 3" key="1">
    <citation type="submission" date="2024-05" db="EMBL/GenBank/DDBJ databases">
        <title>Haplotype-resolved chromosome-level genome assembly of Huyou (Citrus changshanensis).</title>
        <authorList>
            <person name="Miao C."/>
            <person name="Chen W."/>
            <person name="Wu Y."/>
            <person name="Wang L."/>
            <person name="Zhao S."/>
            <person name="Grierson D."/>
            <person name="Xu C."/>
            <person name="Chen K."/>
        </authorList>
    </citation>
    <scope>NUCLEOTIDE SEQUENCE [LARGE SCALE GENOMIC DNA]</scope>
    <source>
        <strain evidence="2">01-14</strain>
        <tissue evidence="2">Leaf</tissue>
    </source>
</reference>
<gene>
    <name evidence="2" type="ORF">WN944_001647</name>
</gene>
<name>A0AAP0MHN6_9ROSI</name>
<protein>
    <recommendedName>
        <fullName evidence="1">F-box domain-containing protein</fullName>
    </recommendedName>
</protein>
<evidence type="ECO:0000313" key="3">
    <source>
        <dbReference type="Proteomes" id="UP001428341"/>
    </source>
</evidence>
<dbReference type="InterPro" id="IPR055294">
    <property type="entry name" value="FBL60-like"/>
</dbReference>
<organism evidence="2 3">
    <name type="scientific">Citrus x changshan-huyou</name>
    <dbReference type="NCBI Taxonomy" id="2935761"/>
    <lineage>
        <taxon>Eukaryota</taxon>
        <taxon>Viridiplantae</taxon>
        <taxon>Streptophyta</taxon>
        <taxon>Embryophyta</taxon>
        <taxon>Tracheophyta</taxon>
        <taxon>Spermatophyta</taxon>
        <taxon>Magnoliopsida</taxon>
        <taxon>eudicotyledons</taxon>
        <taxon>Gunneridae</taxon>
        <taxon>Pentapetalae</taxon>
        <taxon>rosids</taxon>
        <taxon>malvids</taxon>
        <taxon>Sapindales</taxon>
        <taxon>Rutaceae</taxon>
        <taxon>Aurantioideae</taxon>
        <taxon>Citrus</taxon>
    </lineage>
</organism>
<dbReference type="PROSITE" id="PS50181">
    <property type="entry name" value="FBOX"/>
    <property type="match status" value="1"/>
</dbReference>